<dbReference type="InterPro" id="IPR004384">
    <property type="entry name" value="RNA_MeTrfase_TrmJ/LasT"/>
</dbReference>
<dbReference type="EC" id="2.1.1.200" evidence="5"/>
<dbReference type="PIRSF" id="PIRSF004808">
    <property type="entry name" value="LasT"/>
    <property type="match status" value="1"/>
</dbReference>
<dbReference type="GO" id="GO:0005829">
    <property type="term" value="C:cytosol"/>
    <property type="evidence" value="ECO:0007669"/>
    <property type="project" value="TreeGrafter"/>
</dbReference>
<dbReference type="GO" id="GO:0003723">
    <property type="term" value="F:RNA binding"/>
    <property type="evidence" value="ECO:0007669"/>
    <property type="project" value="InterPro"/>
</dbReference>
<comment type="function">
    <text evidence="5">Catalyzes the formation of 2'O-methylated cytidine (Cm32) or 2'O-methylated uridine (Um32) at position 32 in tRNA.</text>
</comment>
<comment type="similarity">
    <text evidence="1">Belongs to the class IV-like SAM-binding methyltransferase superfamily. RNA methyltransferase TrmH family.</text>
</comment>
<evidence type="ECO:0000259" key="6">
    <source>
        <dbReference type="Pfam" id="PF00588"/>
    </source>
</evidence>
<dbReference type="CDD" id="cd18093">
    <property type="entry name" value="SpoU-like_TrmJ"/>
    <property type="match status" value="1"/>
</dbReference>
<dbReference type="NCBIfam" id="TIGR00050">
    <property type="entry name" value="rRNA_methyl_1"/>
    <property type="match status" value="1"/>
</dbReference>
<keyword evidence="3 7" id="KW-0808">Transferase</keyword>
<dbReference type="PANTHER" id="PTHR42786">
    <property type="entry name" value="TRNA/RRNA METHYLTRANSFERASE"/>
    <property type="match status" value="1"/>
</dbReference>
<sequence>MTELNSLQVVLVRTRNPLNIGAAARAMNNFGFSRLRVVHPYEVSFREAQSAVGAADLLKEAEEFGSIADAVADCSLIVGTTAVGHREIVHPLLRLEQGGAEIRKRLTSGKVALLFGSEKHGLSKGDLSHCDWLMHIPMHAENSSMNLGQAVAVCLYEIVRDDNASARCEEPFEYAEAGDLERLTGMLAETLAESGYIKAGTETSSVEKIRRLVRRLQCNSEDARILTGMLAKIRSRISRAR</sequence>
<gene>
    <name evidence="5" type="primary">trmJ</name>
    <name evidence="7" type="ORF">D0Y96_04155</name>
</gene>
<dbReference type="GO" id="GO:0002128">
    <property type="term" value="P:tRNA nucleoside ribose methylation"/>
    <property type="evidence" value="ECO:0007669"/>
    <property type="project" value="TreeGrafter"/>
</dbReference>
<keyword evidence="5" id="KW-0963">Cytoplasm</keyword>
<keyword evidence="5" id="KW-0819">tRNA processing</keyword>
<reference evidence="7 8" key="1">
    <citation type="submission" date="2018-08" db="EMBL/GenBank/DDBJ databases">
        <title>Acidipila sp. 4G-K13, an acidobacterium isolated from forest soil.</title>
        <authorList>
            <person name="Gao Z.-H."/>
            <person name="Qiu L.-H."/>
        </authorList>
    </citation>
    <scope>NUCLEOTIDE SEQUENCE [LARGE SCALE GENOMIC DNA]</scope>
    <source>
        <strain evidence="7 8">4G-K13</strain>
    </source>
</reference>
<evidence type="ECO:0000313" key="8">
    <source>
        <dbReference type="Proteomes" id="UP000264702"/>
    </source>
</evidence>
<dbReference type="EMBL" id="QVQT01000002">
    <property type="protein sequence ID" value="RFU17362.1"/>
    <property type="molecule type" value="Genomic_DNA"/>
</dbReference>
<evidence type="ECO:0000256" key="4">
    <source>
        <dbReference type="ARBA" id="ARBA00022691"/>
    </source>
</evidence>
<dbReference type="GO" id="GO:0160206">
    <property type="term" value="F:tRNA (cytidine(32)/uridine(32)-2'-O)-methyltransferase activity"/>
    <property type="evidence" value="ECO:0007669"/>
    <property type="project" value="UniProtKB-EC"/>
</dbReference>
<name>A0A372IR09_9BACT</name>
<dbReference type="Proteomes" id="UP000264702">
    <property type="component" value="Unassembled WGS sequence"/>
</dbReference>
<accession>A0A372IR09</accession>
<protein>
    <recommendedName>
        <fullName evidence="5">tRNA (cytidine/uridine-2'-O-)-methyltransferase TrmJ</fullName>
        <ecNumber evidence="5">2.1.1.200</ecNumber>
    </recommendedName>
    <alternativeName>
        <fullName evidence="5">tRNA (cytidine(32)/uridine(32)-2'-O)-methyltransferase</fullName>
    </alternativeName>
    <alternativeName>
        <fullName evidence="5">tRNA Cm32/Um32 methyltransferase</fullName>
    </alternativeName>
</protein>
<proteinExistence type="inferred from homology"/>
<dbReference type="SUPFAM" id="SSF75217">
    <property type="entry name" value="alpha/beta knot"/>
    <property type="match status" value="1"/>
</dbReference>
<dbReference type="GO" id="GO:0106339">
    <property type="term" value="F:tRNA (cytidine(32)-2'-O)-methyltransferase activity"/>
    <property type="evidence" value="ECO:0007669"/>
    <property type="project" value="RHEA"/>
</dbReference>
<dbReference type="InterPro" id="IPR029028">
    <property type="entry name" value="Alpha/beta_knot_MTases"/>
</dbReference>
<dbReference type="Gene3D" id="1.10.8.590">
    <property type="match status" value="1"/>
</dbReference>
<comment type="caution">
    <text evidence="7">The sequence shown here is derived from an EMBL/GenBank/DDBJ whole genome shotgun (WGS) entry which is preliminary data.</text>
</comment>
<dbReference type="InterPro" id="IPR029026">
    <property type="entry name" value="tRNA_m1G_MTases_N"/>
</dbReference>
<comment type="catalytic activity">
    <reaction evidence="5">
        <text>cytidine(32) in tRNA + S-adenosyl-L-methionine = 2'-O-methylcytidine(32) in tRNA + S-adenosyl-L-homocysteine + H(+)</text>
        <dbReference type="Rhea" id="RHEA:42932"/>
        <dbReference type="Rhea" id="RHEA-COMP:10288"/>
        <dbReference type="Rhea" id="RHEA-COMP:10289"/>
        <dbReference type="ChEBI" id="CHEBI:15378"/>
        <dbReference type="ChEBI" id="CHEBI:57856"/>
        <dbReference type="ChEBI" id="CHEBI:59789"/>
        <dbReference type="ChEBI" id="CHEBI:74495"/>
        <dbReference type="ChEBI" id="CHEBI:82748"/>
        <dbReference type="EC" id="2.1.1.200"/>
    </reaction>
</comment>
<evidence type="ECO:0000313" key="7">
    <source>
        <dbReference type="EMBL" id="RFU17362.1"/>
    </source>
</evidence>
<dbReference type="RefSeq" id="WP_117298110.1">
    <property type="nucleotide sequence ID" value="NZ_QVQT02000002.1"/>
</dbReference>
<comment type="catalytic activity">
    <reaction evidence="5">
        <text>uridine(32) in tRNA + S-adenosyl-L-methionine = 2'-O-methyluridine(32) in tRNA + S-adenosyl-L-homocysteine + H(+)</text>
        <dbReference type="Rhea" id="RHEA:42936"/>
        <dbReference type="Rhea" id="RHEA-COMP:10107"/>
        <dbReference type="Rhea" id="RHEA-COMP:10290"/>
        <dbReference type="ChEBI" id="CHEBI:15378"/>
        <dbReference type="ChEBI" id="CHEBI:57856"/>
        <dbReference type="ChEBI" id="CHEBI:59789"/>
        <dbReference type="ChEBI" id="CHEBI:65315"/>
        <dbReference type="ChEBI" id="CHEBI:74478"/>
        <dbReference type="EC" id="2.1.1.200"/>
    </reaction>
</comment>
<evidence type="ECO:0000256" key="2">
    <source>
        <dbReference type="ARBA" id="ARBA00022603"/>
    </source>
</evidence>
<dbReference type="Gene3D" id="3.40.1280.10">
    <property type="match status" value="1"/>
</dbReference>
<evidence type="ECO:0000256" key="3">
    <source>
        <dbReference type="ARBA" id="ARBA00022679"/>
    </source>
</evidence>
<evidence type="ECO:0000256" key="1">
    <source>
        <dbReference type="ARBA" id="ARBA00007228"/>
    </source>
</evidence>
<dbReference type="Pfam" id="PF00588">
    <property type="entry name" value="SpoU_methylase"/>
    <property type="match status" value="1"/>
</dbReference>
<dbReference type="PANTHER" id="PTHR42786:SF2">
    <property type="entry name" value="TRNA (CYTIDINE_URIDINE-2'-O-)-METHYLTRANSFERASE TRMJ"/>
    <property type="match status" value="1"/>
</dbReference>
<organism evidence="7 8">
    <name type="scientific">Paracidobacterium acidisoli</name>
    <dbReference type="NCBI Taxonomy" id="2303751"/>
    <lineage>
        <taxon>Bacteria</taxon>
        <taxon>Pseudomonadati</taxon>
        <taxon>Acidobacteriota</taxon>
        <taxon>Terriglobia</taxon>
        <taxon>Terriglobales</taxon>
        <taxon>Acidobacteriaceae</taxon>
        <taxon>Paracidobacterium</taxon>
    </lineage>
</organism>
<comment type="subunit">
    <text evidence="5">Homodimer.</text>
</comment>
<keyword evidence="4 5" id="KW-0949">S-adenosyl-L-methionine</keyword>
<evidence type="ECO:0000256" key="5">
    <source>
        <dbReference type="RuleBase" id="RU362024"/>
    </source>
</evidence>
<keyword evidence="2 5" id="KW-0489">Methyltransferase</keyword>
<dbReference type="OrthoDB" id="9806346at2"/>
<keyword evidence="8" id="KW-1185">Reference proteome</keyword>
<dbReference type="InterPro" id="IPR001537">
    <property type="entry name" value="SpoU_MeTrfase"/>
</dbReference>
<comment type="subcellular location">
    <subcellularLocation>
        <location evidence="5">Cytoplasm</location>
    </subcellularLocation>
</comment>
<feature type="domain" description="tRNA/rRNA methyltransferase SpoU type" evidence="6">
    <location>
        <begin position="7"/>
        <end position="156"/>
    </location>
</feature>
<dbReference type="AlphaFoldDB" id="A0A372IR09"/>